<dbReference type="CDD" id="cd14740">
    <property type="entry name" value="PAAR_4"/>
    <property type="match status" value="1"/>
</dbReference>
<protein>
    <submittedName>
        <fullName evidence="1">Uncharacterized protein</fullName>
    </submittedName>
</protein>
<organism evidence="1 2">
    <name type="scientific">Candidatus Electrothrix marina</name>
    <dbReference type="NCBI Taxonomy" id="1859130"/>
    <lineage>
        <taxon>Bacteria</taxon>
        <taxon>Pseudomonadati</taxon>
        <taxon>Thermodesulfobacteriota</taxon>
        <taxon>Desulfobulbia</taxon>
        <taxon>Desulfobulbales</taxon>
        <taxon>Desulfobulbaceae</taxon>
        <taxon>Candidatus Electrothrix</taxon>
    </lineage>
</organism>
<reference evidence="1 2" key="1">
    <citation type="submission" date="2017-01" db="EMBL/GenBank/DDBJ databases">
        <title>The cable genome- insights into the physiology and evolution of filamentous bacteria capable of sulfide oxidation via long distance electron transfer.</title>
        <authorList>
            <person name="Schreiber L."/>
            <person name="Bjerg J.T."/>
            <person name="Boggild A."/>
            <person name="Van De Vossenberg J."/>
            <person name="Meysman F."/>
            <person name="Nielsen L.P."/>
            <person name="Schramm A."/>
            <person name="Kjeldsen K.U."/>
        </authorList>
    </citation>
    <scope>NUCLEOTIDE SEQUENCE [LARGE SCALE GENOMIC DNA]</scope>
    <source>
        <strain evidence="1">A3</strain>
    </source>
</reference>
<accession>A0A3S3QK29</accession>
<sequence>MFINTLEGGKCLGFPDVCKTPGPGGVLPVPYVNTAEYSLAESGSFSSKVFVNGMNALHLNSTIVQSDGNEAGTAGGVASGVFRGPACFLSGSNAVLIEGAPAVSLGSTTGQNGSTPNCTGSCTVPSQEKVLLRR</sequence>
<evidence type="ECO:0000313" key="1">
    <source>
        <dbReference type="EMBL" id="RWX49441.1"/>
    </source>
</evidence>
<dbReference type="Pfam" id="PF13665">
    <property type="entry name" value="Tox-PAAR-like"/>
    <property type="match status" value="1"/>
</dbReference>
<name>A0A3S3QK29_9BACT</name>
<proteinExistence type="predicted"/>
<gene>
    <name evidence="1" type="ORF">VU00_12563</name>
</gene>
<evidence type="ECO:0000313" key="2">
    <source>
        <dbReference type="Proteomes" id="UP000287615"/>
    </source>
</evidence>
<comment type="caution">
    <text evidence="1">The sequence shown here is derived from an EMBL/GenBank/DDBJ whole genome shotgun (WGS) entry which is preliminary data.</text>
</comment>
<dbReference type="Proteomes" id="UP000287615">
    <property type="component" value="Unassembled WGS sequence"/>
</dbReference>
<dbReference type="Gene3D" id="2.60.200.60">
    <property type="match status" value="1"/>
</dbReference>
<dbReference type="AlphaFoldDB" id="A0A3S3QK29"/>
<dbReference type="EMBL" id="MTKR01000256">
    <property type="protein sequence ID" value="RWX49441.1"/>
    <property type="molecule type" value="Genomic_DNA"/>
</dbReference>